<feature type="binding site" evidence="2">
    <location>
        <position position="156"/>
    </location>
    <ligand>
        <name>(6S)-NADPHX</name>
        <dbReference type="ChEBI" id="CHEBI:64076"/>
    </ligand>
</feature>
<dbReference type="PANTHER" id="PTHR13612:SF0">
    <property type="entry name" value="ENHANCER OF MRNA-DECAPPING PROTEIN 3"/>
    <property type="match status" value="1"/>
</dbReference>
<comment type="cofactor">
    <cofactor evidence="2">
        <name>K(+)</name>
        <dbReference type="ChEBI" id="CHEBI:29103"/>
    </cofactor>
    <text evidence="2">Binds 1 potassium ion per subunit.</text>
</comment>
<reference evidence="4 5" key="1">
    <citation type="submission" date="2016-10" db="EMBL/GenBank/DDBJ databases">
        <authorList>
            <person name="de Groot N.N."/>
        </authorList>
    </citation>
    <scope>NUCLEOTIDE SEQUENCE [LARGE SCALE GENOMIC DNA]</scope>
    <source>
        <strain evidence="4 5">DSM 27630</strain>
    </source>
</reference>
<dbReference type="GO" id="GO:0031087">
    <property type="term" value="P:deadenylation-independent decapping of nuclear-transcribed mRNA"/>
    <property type="evidence" value="ECO:0007669"/>
    <property type="project" value="TreeGrafter"/>
</dbReference>
<feature type="domain" description="YjeF N-terminal" evidence="3">
    <location>
        <begin position="10"/>
        <end position="213"/>
    </location>
</feature>
<dbReference type="OrthoDB" id="9806925at2"/>
<keyword evidence="2" id="KW-0479">Metal-binding</keyword>
<evidence type="ECO:0000256" key="1">
    <source>
        <dbReference type="ARBA" id="ARBA00022958"/>
    </source>
</evidence>
<dbReference type="Gene3D" id="3.40.50.10260">
    <property type="entry name" value="YjeF N-terminal domain"/>
    <property type="match status" value="1"/>
</dbReference>
<dbReference type="GO" id="GO:0000166">
    <property type="term" value="F:nucleotide binding"/>
    <property type="evidence" value="ECO:0007669"/>
    <property type="project" value="UniProtKB-KW"/>
</dbReference>
<dbReference type="GO" id="GO:0003729">
    <property type="term" value="F:mRNA binding"/>
    <property type="evidence" value="ECO:0007669"/>
    <property type="project" value="TreeGrafter"/>
</dbReference>
<dbReference type="GO" id="GO:0000932">
    <property type="term" value="C:P-body"/>
    <property type="evidence" value="ECO:0007669"/>
    <property type="project" value="TreeGrafter"/>
</dbReference>
<keyword evidence="2" id="KW-0547">Nucleotide-binding</keyword>
<dbReference type="AlphaFoldDB" id="A0A1I3AUT1"/>
<protein>
    <recommendedName>
        <fullName evidence="2">NAD(P)H-hydrate epimerase</fullName>
        <ecNumber evidence="2">5.1.99.6</ecNumber>
    </recommendedName>
    <alternativeName>
        <fullName evidence="2">NAD(P)HX epimerase</fullName>
    </alternativeName>
</protein>
<feature type="binding site" evidence="2">
    <location>
        <begin position="59"/>
        <end position="63"/>
    </location>
    <ligand>
        <name>(6S)-NADPHX</name>
        <dbReference type="ChEBI" id="CHEBI:64076"/>
    </ligand>
</feature>
<feature type="binding site" evidence="2">
    <location>
        <position position="138"/>
    </location>
    <ligand>
        <name>(6S)-NADPHX</name>
        <dbReference type="ChEBI" id="CHEBI:64076"/>
    </ligand>
</feature>
<dbReference type="InterPro" id="IPR004443">
    <property type="entry name" value="YjeF_N_dom"/>
</dbReference>
<accession>A0A1I3AUT1</accession>
<comment type="function">
    <text evidence="2">Catalyzes the epimerization of the S- and R-forms of NAD(P)HX, a damaged form of NAD(P)H that is a result of enzymatic or heat-dependent hydration. This is a prerequisite for the S-specific NAD(P)H-hydrate dehydratase to allow the repair of both epimers of NAD(P)HX.</text>
</comment>
<feature type="binding site" evidence="2">
    <location>
        <begin position="127"/>
        <end position="133"/>
    </location>
    <ligand>
        <name>(6S)-NADPHX</name>
        <dbReference type="ChEBI" id="CHEBI:64076"/>
    </ligand>
</feature>
<evidence type="ECO:0000313" key="4">
    <source>
        <dbReference type="EMBL" id="SFH53847.1"/>
    </source>
</evidence>
<dbReference type="InterPro" id="IPR036652">
    <property type="entry name" value="YjeF_N_dom_sf"/>
</dbReference>
<dbReference type="SUPFAM" id="SSF64153">
    <property type="entry name" value="YjeF N-terminal domain-like"/>
    <property type="match status" value="1"/>
</dbReference>
<comment type="catalytic activity">
    <reaction evidence="2">
        <text>(6R)-NADPHX = (6S)-NADPHX</text>
        <dbReference type="Rhea" id="RHEA:32227"/>
        <dbReference type="ChEBI" id="CHEBI:64076"/>
        <dbReference type="ChEBI" id="CHEBI:64077"/>
        <dbReference type="EC" id="5.1.99.6"/>
    </reaction>
</comment>
<comment type="similarity">
    <text evidence="2">Belongs to the NnrE/AIBP family.</text>
</comment>
<organism evidence="4 5">
    <name type="scientific">Pisciglobus halotolerans</name>
    <dbReference type="NCBI Taxonomy" id="745365"/>
    <lineage>
        <taxon>Bacteria</taxon>
        <taxon>Bacillati</taxon>
        <taxon>Bacillota</taxon>
        <taxon>Bacilli</taxon>
        <taxon>Lactobacillales</taxon>
        <taxon>Carnobacteriaceae</taxon>
    </lineage>
</organism>
<keyword evidence="1 2" id="KW-0630">Potassium</keyword>
<dbReference type="GO" id="GO:0033962">
    <property type="term" value="P:P-body assembly"/>
    <property type="evidence" value="ECO:0007669"/>
    <property type="project" value="TreeGrafter"/>
</dbReference>
<proteinExistence type="inferred from homology"/>
<dbReference type="EC" id="5.1.99.6" evidence="2"/>
<keyword evidence="2" id="KW-0520">NAD</keyword>
<evidence type="ECO:0000313" key="5">
    <source>
        <dbReference type="Proteomes" id="UP000198668"/>
    </source>
</evidence>
<dbReference type="PANTHER" id="PTHR13612">
    <property type="entry name" value="ENHANCER OF MRNA-DECAPPING PROTEIN 3"/>
    <property type="match status" value="1"/>
</dbReference>
<dbReference type="PROSITE" id="PS51385">
    <property type="entry name" value="YJEF_N"/>
    <property type="match status" value="1"/>
</dbReference>
<keyword evidence="5" id="KW-1185">Reference proteome</keyword>
<name>A0A1I3AUT1_9LACT</name>
<feature type="binding site" evidence="2">
    <location>
        <position position="60"/>
    </location>
    <ligand>
        <name>K(+)</name>
        <dbReference type="ChEBI" id="CHEBI:29103"/>
    </ligand>
</feature>
<dbReference type="NCBIfam" id="TIGR00197">
    <property type="entry name" value="yjeF_nterm"/>
    <property type="match status" value="1"/>
</dbReference>
<feature type="binding site" evidence="2">
    <location>
        <position position="123"/>
    </location>
    <ligand>
        <name>K(+)</name>
        <dbReference type="ChEBI" id="CHEBI:29103"/>
    </ligand>
</feature>
<dbReference type="EMBL" id="FOQE01000002">
    <property type="protein sequence ID" value="SFH53847.1"/>
    <property type="molecule type" value="Genomic_DNA"/>
</dbReference>
<dbReference type="RefSeq" id="WP_092090805.1">
    <property type="nucleotide sequence ID" value="NZ_FOQE01000002.1"/>
</dbReference>
<comment type="catalytic activity">
    <reaction evidence="2">
        <text>(6R)-NADHX = (6S)-NADHX</text>
        <dbReference type="Rhea" id="RHEA:32215"/>
        <dbReference type="ChEBI" id="CHEBI:64074"/>
        <dbReference type="ChEBI" id="CHEBI:64075"/>
        <dbReference type="EC" id="5.1.99.6"/>
    </reaction>
</comment>
<gene>
    <name evidence="2" type="primary">nnrE</name>
    <name evidence="4" type="ORF">SAMN04489868_10220</name>
</gene>
<dbReference type="GO" id="GO:0052856">
    <property type="term" value="F:NAD(P)HX epimerase activity"/>
    <property type="evidence" value="ECO:0007669"/>
    <property type="project" value="UniProtKB-UniRule"/>
</dbReference>
<sequence>MDYRVSGEQMKAIDRYTIQKIGIPSLVLMERAALSVAQVVEECLGKDQGKVAIICGTGNNGADGVAAGRILHLHHLDVTIYYVGSLSKATDEMKQQLRIGKKIGLNIQFNAKPDLTAYPIVVDALIGVGLSKEVKDPYLQWISAIDSEKHEIIAVDVPSGLSATSGEVLGKAVKADYTVTFGLMKMGLEKGDAKQYTGKVKVMDIGYPDFVVDQVIQSKM</sequence>
<dbReference type="HAMAP" id="MF_01966">
    <property type="entry name" value="NADHX_epimerase"/>
    <property type="match status" value="1"/>
</dbReference>
<evidence type="ECO:0000256" key="2">
    <source>
        <dbReference type="HAMAP-Rule" id="MF_01966"/>
    </source>
</evidence>
<keyword evidence="2" id="KW-0413">Isomerase</keyword>
<dbReference type="Pfam" id="PF03853">
    <property type="entry name" value="YjeF_N"/>
    <property type="match status" value="1"/>
</dbReference>
<keyword evidence="2" id="KW-0521">NADP</keyword>
<evidence type="ECO:0000259" key="3">
    <source>
        <dbReference type="PROSITE" id="PS51385"/>
    </source>
</evidence>
<feature type="binding site" evidence="2">
    <location>
        <position position="159"/>
    </location>
    <ligand>
        <name>K(+)</name>
        <dbReference type="ChEBI" id="CHEBI:29103"/>
    </ligand>
</feature>
<dbReference type="Proteomes" id="UP000198668">
    <property type="component" value="Unassembled WGS sequence"/>
</dbReference>
<dbReference type="GO" id="GO:0046872">
    <property type="term" value="F:metal ion binding"/>
    <property type="evidence" value="ECO:0007669"/>
    <property type="project" value="UniProtKB-KW"/>
</dbReference>